<dbReference type="EC" id="4.2.1.51" evidence="2"/>
<keyword evidence="6 10" id="KW-0456">Lyase</keyword>
<organism evidence="10">
    <name type="scientific">uncultured marine thaumarchaeote KM3_34_B07</name>
    <dbReference type="NCBI Taxonomy" id="1456128"/>
    <lineage>
        <taxon>Archaea</taxon>
        <taxon>Nitrososphaerota</taxon>
        <taxon>environmental samples</taxon>
    </lineage>
</organism>
<dbReference type="InterPro" id="IPR018528">
    <property type="entry name" value="Preph_deHydtase_CS"/>
</dbReference>
<comment type="pathway">
    <text evidence="1">Amino-acid biosynthesis; L-phenylalanine biosynthesis; phenylpyruvate from prephenate: step 1/1.</text>
</comment>
<dbReference type="PROSITE" id="PS51171">
    <property type="entry name" value="PREPHENATE_DEHYDR_3"/>
    <property type="match status" value="1"/>
</dbReference>
<evidence type="ECO:0000256" key="6">
    <source>
        <dbReference type="ARBA" id="ARBA00023239"/>
    </source>
</evidence>
<dbReference type="Gene3D" id="3.30.70.260">
    <property type="match status" value="1"/>
</dbReference>
<evidence type="ECO:0000259" key="9">
    <source>
        <dbReference type="PROSITE" id="PS51671"/>
    </source>
</evidence>
<dbReference type="GO" id="GO:0005737">
    <property type="term" value="C:cytoplasm"/>
    <property type="evidence" value="ECO:0007669"/>
    <property type="project" value="TreeGrafter"/>
</dbReference>
<evidence type="ECO:0000256" key="2">
    <source>
        <dbReference type="ARBA" id="ARBA00013147"/>
    </source>
</evidence>
<dbReference type="PROSITE" id="PS00858">
    <property type="entry name" value="PREPHENATE_DEHYDR_2"/>
    <property type="match status" value="1"/>
</dbReference>
<dbReference type="Pfam" id="PF01842">
    <property type="entry name" value="ACT"/>
    <property type="match status" value="1"/>
</dbReference>
<feature type="domain" description="Prephenate dehydratase" evidence="8">
    <location>
        <begin position="3"/>
        <end position="177"/>
    </location>
</feature>
<evidence type="ECO:0000256" key="1">
    <source>
        <dbReference type="ARBA" id="ARBA00004741"/>
    </source>
</evidence>
<dbReference type="Gene3D" id="3.40.190.10">
    <property type="entry name" value="Periplasmic binding protein-like II"/>
    <property type="match status" value="2"/>
</dbReference>
<dbReference type="SUPFAM" id="SSF53850">
    <property type="entry name" value="Periplasmic binding protein-like II"/>
    <property type="match status" value="1"/>
</dbReference>
<dbReference type="InterPro" id="IPR045865">
    <property type="entry name" value="ACT-like_dom_sf"/>
</dbReference>
<protein>
    <recommendedName>
        <fullName evidence="2">prephenate dehydratase</fullName>
        <ecNumber evidence="2">4.2.1.51</ecNumber>
    </recommendedName>
</protein>
<feature type="domain" description="ACT" evidence="9">
    <location>
        <begin position="189"/>
        <end position="266"/>
    </location>
</feature>
<dbReference type="FunFam" id="3.30.70.260:FF:000012">
    <property type="entry name" value="Prephenate dehydratase"/>
    <property type="match status" value="1"/>
</dbReference>
<dbReference type="Pfam" id="PF00800">
    <property type="entry name" value="PDT"/>
    <property type="match status" value="1"/>
</dbReference>
<dbReference type="InterPro" id="IPR002912">
    <property type="entry name" value="ACT_dom"/>
</dbReference>
<dbReference type="PROSITE" id="PS51671">
    <property type="entry name" value="ACT"/>
    <property type="match status" value="1"/>
</dbReference>
<dbReference type="PANTHER" id="PTHR21022">
    <property type="entry name" value="PREPHENATE DEHYDRATASE P PROTEIN"/>
    <property type="match status" value="1"/>
</dbReference>
<keyword evidence="4" id="KW-0057">Aromatic amino acid biosynthesis</keyword>
<evidence type="ECO:0000256" key="7">
    <source>
        <dbReference type="ARBA" id="ARBA00047848"/>
    </source>
</evidence>
<dbReference type="SUPFAM" id="SSF55021">
    <property type="entry name" value="ACT-like"/>
    <property type="match status" value="1"/>
</dbReference>
<name>A0A075H538_9ARCH</name>
<keyword evidence="5" id="KW-0584">Phenylalanine biosynthesis</keyword>
<dbReference type="FunFam" id="3.40.190.10:FF:000034">
    <property type="entry name" value="Chorismate mutase/prephenate dehydratase"/>
    <property type="match status" value="1"/>
</dbReference>
<evidence type="ECO:0000313" key="10">
    <source>
        <dbReference type="EMBL" id="AIF09018.1"/>
    </source>
</evidence>
<gene>
    <name evidence="10" type="primary">pheA2</name>
</gene>
<dbReference type="GO" id="GO:0009094">
    <property type="term" value="P:L-phenylalanine biosynthetic process"/>
    <property type="evidence" value="ECO:0007669"/>
    <property type="project" value="UniProtKB-KW"/>
</dbReference>
<dbReference type="CDD" id="cd13631">
    <property type="entry name" value="PBP2_Ct-PDT_like"/>
    <property type="match status" value="1"/>
</dbReference>
<evidence type="ECO:0000256" key="5">
    <source>
        <dbReference type="ARBA" id="ARBA00023222"/>
    </source>
</evidence>
<dbReference type="AlphaFoldDB" id="A0A075H538"/>
<dbReference type="EMBL" id="KF900849">
    <property type="protein sequence ID" value="AIF09018.1"/>
    <property type="molecule type" value="Genomic_DNA"/>
</dbReference>
<evidence type="ECO:0000256" key="4">
    <source>
        <dbReference type="ARBA" id="ARBA00023141"/>
    </source>
</evidence>
<reference evidence="10" key="1">
    <citation type="journal article" date="2014" name="Genome Biol. Evol.">
        <title>Pangenome evidence for extensive interdomain horizontal transfer affecting lineage core and shell genes in uncultured planktonic thaumarchaeota and euryarchaeota.</title>
        <authorList>
            <person name="Deschamps P."/>
            <person name="Zivanovic Y."/>
            <person name="Moreira D."/>
            <person name="Rodriguez-Valera F."/>
            <person name="Lopez-Garcia P."/>
        </authorList>
    </citation>
    <scope>NUCLEOTIDE SEQUENCE</scope>
</reference>
<dbReference type="InterPro" id="IPR001086">
    <property type="entry name" value="Preph_deHydtase"/>
</dbReference>
<sequence>MSKVSFQGESGAYSESASKMFFQEELTTVPCSTFKQVLDNTETGKSNYSILPVENSIEGNVGESYDALFSSNLYAIGEIYHKIEHCLIGNGTLDDVNTVYSHPQALGQCRNFLQNSSYKTVPTYDTAGSVKIVKDMNDKNVACIASKNAAAIYNMPIIKENIENNSNNYTRFLILSKEKTHETDNDKTSIIFSIKHEPGTLYEIIRIFYENKINLTKIESRPKIGKTWEYNFYVDFIGHELNEDITKVISEIKNCTSFLRVIGSYPIAMLS</sequence>
<dbReference type="PROSITE" id="PS00857">
    <property type="entry name" value="PREPHENATE_DEHYDR_1"/>
    <property type="match status" value="1"/>
</dbReference>
<proteinExistence type="predicted"/>
<dbReference type="PANTHER" id="PTHR21022:SF19">
    <property type="entry name" value="PREPHENATE DEHYDRATASE-RELATED"/>
    <property type="match status" value="1"/>
</dbReference>
<keyword evidence="3" id="KW-0028">Amino-acid biosynthesis</keyword>
<evidence type="ECO:0000259" key="8">
    <source>
        <dbReference type="PROSITE" id="PS51171"/>
    </source>
</evidence>
<dbReference type="NCBIfam" id="NF008865">
    <property type="entry name" value="PRK11898.1"/>
    <property type="match status" value="1"/>
</dbReference>
<evidence type="ECO:0000256" key="3">
    <source>
        <dbReference type="ARBA" id="ARBA00022605"/>
    </source>
</evidence>
<comment type="catalytic activity">
    <reaction evidence="7">
        <text>prephenate + H(+) = 3-phenylpyruvate + CO2 + H2O</text>
        <dbReference type="Rhea" id="RHEA:21648"/>
        <dbReference type="ChEBI" id="CHEBI:15377"/>
        <dbReference type="ChEBI" id="CHEBI:15378"/>
        <dbReference type="ChEBI" id="CHEBI:16526"/>
        <dbReference type="ChEBI" id="CHEBI:18005"/>
        <dbReference type="ChEBI" id="CHEBI:29934"/>
        <dbReference type="EC" id="4.2.1.51"/>
    </reaction>
</comment>
<accession>A0A075H538</accession>
<dbReference type="GO" id="GO:0004664">
    <property type="term" value="F:prephenate dehydratase activity"/>
    <property type="evidence" value="ECO:0007669"/>
    <property type="project" value="UniProtKB-EC"/>
</dbReference>
<dbReference type="CDD" id="cd04905">
    <property type="entry name" value="ACT_CM-PDT"/>
    <property type="match status" value="1"/>
</dbReference>